<evidence type="ECO:0000313" key="2">
    <source>
        <dbReference type="Proteomes" id="UP001376459"/>
    </source>
</evidence>
<protein>
    <submittedName>
        <fullName evidence="1">Uncharacterized protein</fullName>
    </submittedName>
</protein>
<comment type="caution">
    <text evidence="1">The sequence shown here is derived from an EMBL/GenBank/DDBJ whole genome shotgun (WGS) entry which is preliminary data.</text>
</comment>
<dbReference type="EMBL" id="JBBKAK010000001">
    <property type="protein sequence ID" value="MEJ8671120.1"/>
    <property type="molecule type" value="Genomic_DNA"/>
</dbReference>
<dbReference type="Proteomes" id="UP001376459">
    <property type="component" value="Unassembled WGS sequence"/>
</dbReference>
<gene>
    <name evidence="1" type="ORF">WKI71_30180</name>
</gene>
<accession>A0ABU8UQE8</accession>
<evidence type="ECO:0000313" key="1">
    <source>
        <dbReference type="EMBL" id="MEJ8671120.1"/>
    </source>
</evidence>
<sequence>MVFGYDDDTELTLRLAGAEVERVHVALDTAKFDFHLQVERWARISPRT</sequence>
<organism evidence="1 2">
    <name type="scientific">Streptomyces machairae</name>
    <dbReference type="NCBI Taxonomy" id="3134109"/>
    <lineage>
        <taxon>Bacteria</taxon>
        <taxon>Bacillati</taxon>
        <taxon>Actinomycetota</taxon>
        <taxon>Actinomycetes</taxon>
        <taxon>Kitasatosporales</taxon>
        <taxon>Streptomycetaceae</taxon>
        <taxon>Streptomyces</taxon>
    </lineage>
</organism>
<proteinExistence type="predicted"/>
<name>A0ABU8UQE8_9ACTN</name>
<keyword evidence="2" id="KW-1185">Reference proteome</keyword>
<reference evidence="1 2" key="1">
    <citation type="submission" date="2024-03" db="EMBL/GenBank/DDBJ databases">
        <title>Novel Streptomyces species of biotechnological and ecological value are a feature of Machair soil.</title>
        <authorList>
            <person name="Prole J.R."/>
            <person name="Goodfellow M."/>
            <person name="Allenby N."/>
            <person name="Ward A.C."/>
        </authorList>
    </citation>
    <scope>NUCLEOTIDE SEQUENCE [LARGE SCALE GENOMIC DNA]</scope>
    <source>
        <strain evidence="1 2">MS1.AVA.1</strain>
    </source>
</reference>